<keyword evidence="2" id="KW-0238">DNA-binding</keyword>
<dbReference type="InterPro" id="IPR036388">
    <property type="entry name" value="WH-like_DNA-bd_sf"/>
</dbReference>
<dbReference type="PANTHER" id="PTHR44688:SF16">
    <property type="entry name" value="DNA-BINDING TRANSCRIPTIONAL ACTIVATOR DEVR_DOSR"/>
    <property type="match status" value="1"/>
</dbReference>
<dbReference type="EMBL" id="CP071090">
    <property type="protein sequence ID" value="QSQ25789.1"/>
    <property type="molecule type" value="Genomic_DNA"/>
</dbReference>
<name>A0ABX7P5N0_9BACT</name>
<keyword evidence="6" id="KW-1185">Reference proteome</keyword>
<evidence type="ECO:0000259" key="4">
    <source>
        <dbReference type="PROSITE" id="PS50043"/>
    </source>
</evidence>
<accession>A0ABX7P5N0</accession>
<evidence type="ECO:0000313" key="6">
    <source>
        <dbReference type="Proteomes" id="UP000662747"/>
    </source>
</evidence>
<dbReference type="PANTHER" id="PTHR44688">
    <property type="entry name" value="DNA-BINDING TRANSCRIPTIONAL ACTIVATOR DEVR_DOSR"/>
    <property type="match status" value="1"/>
</dbReference>
<dbReference type="Gene3D" id="1.10.10.10">
    <property type="entry name" value="Winged helix-like DNA-binding domain superfamily/Winged helix DNA-binding domain"/>
    <property type="match status" value="1"/>
</dbReference>
<dbReference type="SUPFAM" id="SSF55781">
    <property type="entry name" value="GAF domain-like"/>
    <property type="match status" value="1"/>
</dbReference>
<dbReference type="SMART" id="SM00421">
    <property type="entry name" value="HTH_LUXR"/>
    <property type="match status" value="1"/>
</dbReference>
<keyword evidence="1" id="KW-0805">Transcription regulation</keyword>
<dbReference type="CDD" id="cd06170">
    <property type="entry name" value="LuxR_C_like"/>
    <property type="match status" value="1"/>
</dbReference>
<evidence type="ECO:0000256" key="3">
    <source>
        <dbReference type="ARBA" id="ARBA00023163"/>
    </source>
</evidence>
<dbReference type="Gene3D" id="3.30.450.40">
    <property type="match status" value="1"/>
</dbReference>
<evidence type="ECO:0000313" key="5">
    <source>
        <dbReference type="EMBL" id="QSQ25789.1"/>
    </source>
</evidence>
<dbReference type="InterPro" id="IPR029016">
    <property type="entry name" value="GAF-like_dom_sf"/>
</dbReference>
<dbReference type="SUPFAM" id="SSF46894">
    <property type="entry name" value="C-terminal effector domain of the bipartite response regulators"/>
    <property type="match status" value="1"/>
</dbReference>
<dbReference type="PROSITE" id="PS50043">
    <property type="entry name" value="HTH_LUXR_2"/>
    <property type="match status" value="1"/>
</dbReference>
<dbReference type="InterPro" id="IPR016032">
    <property type="entry name" value="Sig_transdc_resp-reg_C-effctor"/>
</dbReference>
<dbReference type="PRINTS" id="PR00038">
    <property type="entry name" value="HTHLUXR"/>
</dbReference>
<evidence type="ECO:0000256" key="2">
    <source>
        <dbReference type="ARBA" id="ARBA00023125"/>
    </source>
</evidence>
<evidence type="ECO:0000256" key="1">
    <source>
        <dbReference type="ARBA" id="ARBA00023015"/>
    </source>
</evidence>
<feature type="domain" description="HTH luxR-type" evidence="4">
    <location>
        <begin position="298"/>
        <end position="363"/>
    </location>
</feature>
<proteinExistence type="predicted"/>
<dbReference type="InterPro" id="IPR000792">
    <property type="entry name" value="Tscrpt_reg_LuxR_C"/>
</dbReference>
<protein>
    <submittedName>
        <fullName evidence="5">Helix-turn-helix transcriptional regulator</fullName>
    </submittedName>
</protein>
<sequence length="366" mass="41384">MFNPMNFSTRELVLRDTVISALNSSLSFPEVLKAAREPLLEFAQADAAALCLMRVTPSLAFQWHVPGHRIPLLDAGVYESVSHHDFVRGPIFARPNVVIRDEEMLSREEYDHSPLYQHSRDLGMGLDRVMAILLPIGPDYFGAFALYRTSDCAFTDQCATALSSITAHLMNSVRNCGTYQALTTRTRLLDELYSPPDTGFLIVEPPSRVVQRSRRADSLLEKWFTPSDFDSSGLPEVIRTRLNALVRMDADSRLGNDVWVSLEHDAYRVVRFIEMPAPEGPRQWALVMNELPMSIPLPVEMRRKLTPAEANVARHMLRNQSNEQIADELAVSCHTVKTHVKKIFKKLGVDERADFLYQAAHLNKPV</sequence>
<gene>
    <name evidence="5" type="ORF">JY651_13020</name>
</gene>
<organism evidence="5 6">
    <name type="scientific">Pyxidicoccus parkwayensis</name>
    <dbReference type="NCBI Taxonomy" id="2813578"/>
    <lineage>
        <taxon>Bacteria</taxon>
        <taxon>Pseudomonadati</taxon>
        <taxon>Myxococcota</taxon>
        <taxon>Myxococcia</taxon>
        <taxon>Myxococcales</taxon>
        <taxon>Cystobacterineae</taxon>
        <taxon>Myxococcaceae</taxon>
        <taxon>Pyxidicoccus</taxon>
    </lineage>
</organism>
<reference evidence="5 6" key="1">
    <citation type="submission" date="2021-02" db="EMBL/GenBank/DDBJ databases">
        <title>De Novo genome assembly of isolated myxobacteria.</title>
        <authorList>
            <person name="Stevens D.C."/>
        </authorList>
    </citation>
    <scope>NUCLEOTIDE SEQUENCE [LARGE SCALE GENOMIC DNA]</scope>
    <source>
        <strain evidence="6">SCPEA02</strain>
    </source>
</reference>
<dbReference type="Proteomes" id="UP000662747">
    <property type="component" value="Chromosome"/>
</dbReference>
<dbReference type="Pfam" id="PF00196">
    <property type="entry name" value="GerE"/>
    <property type="match status" value="1"/>
</dbReference>
<keyword evidence="3" id="KW-0804">Transcription</keyword>